<dbReference type="InterPro" id="IPR027104">
    <property type="entry name" value="Prp3"/>
</dbReference>
<proteinExistence type="predicted"/>
<accession>A0A1B2J7S8</accession>
<evidence type="ECO:0000313" key="9">
    <source>
        <dbReference type="EMBL" id="ANZ73996.1"/>
    </source>
</evidence>
<dbReference type="OrthoDB" id="10264544at2759"/>
<feature type="compositionally biased region" description="Basic and acidic residues" evidence="6">
    <location>
        <begin position="1"/>
        <end position="10"/>
    </location>
</feature>
<dbReference type="EMBL" id="CP014584">
    <property type="protein sequence ID" value="ANZ73996.1"/>
    <property type="molecule type" value="Genomic_DNA"/>
</dbReference>
<evidence type="ECO:0000259" key="7">
    <source>
        <dbReference type="Pfam" id="PF06544"/>
    </source>
</evidence>
<evidence type="ECO:0000256" key="6">
    <source>
        <dbReference type="SAM" id="MobiDB-lite"/>
    </source>
</evidence>
<dbReference type="InterPro" id="IPR013881">
    <property type="entry name" value="Pre-mRNA_splic_Prp3_dom"/>
</dbReference>
<feature type="coiled-coil region" evidence="5">
    <location>
        <begin position="108"/>
        <end position="135"/>
    </location>
</feature>
<gene>
    <name evidence="9" type="primary">PRP3</name>
    <name evidence="9" type="ORF">ATY40_BA7500035</name>
</gene>
<evidence type="ECO:0000256" key="1">
    <source>
        <dbReference type="ARBA" id="ARBA00004123"/>
    </source>
</evidence>
<dbReference type="GO" id="GO:0000398">
    <property type="term" value="P:mRNA splicing, via spliceosome"/>
    <property type="evidence" value="ECO:0007669"/>
    <property type="project" value="InterPro"/>
</dbReference>
<feature type="domain" description="Small nuclear ribonucleoprotein Prp3 C-terminal" evidence="7">
    <location>
        <begin position="320"/>
        <end position="454"/>
    </location>
</feature>
<protein>
    <submittedName>
        <fullName evidence="9">BA75_00035T0</fullName>
    </submittedName>
</protein>
<name>A0A1B2J7S8_PICPA</name>
<evidence type="ECO:0000256" key="4">
    <source>
        <dbReference type="ARBA" id="ARBA00023242"/>
    </source>
</evidence>
<evidence type="ECO:0000256" key="5">
    <source>
        <dbReference type="SAM" id="Coils"/>
    </source>
</evidence>
<keyword evidence="2" id="KW-0507">mRNA processing</keyword>
<evidence type="ECO:0000313" key="10">
    <source>
        <dbReference type="Proteomes" id="UP000094565"/>
    </source>
</evidence>
<organism evidence="9 10">
    <name type="scientific">Komagataella pastoris</name>
    <name type="common">Yeast</name>
    <name type="synonym">Pichia pastoris</name>
    <dbReference type="NCBI Taxonomy" id="4922"/>
    <lineage>
        <taxon>Eukaryota</taxon>
        <taxon>Fungi</taxon>
        <taxon>Dikarya</taxon>
        <taxon>Ascomycota</taxon>
        <taxon>Saccharomycotina</taxon>
        <taxon>Pichiomycetes</taxon>
        <taxon>Pichiales</taxon>
        <taxon>Pichiaceae</taxon>
        <taxon>Komagataella</taxon>
    </lineage>
</organism>
<keyword evidence="3" id="KW-0508">mRNA splicing</keyword>
<reference evidence="9 10" key="1">
    <citation type="submission" date="2016-02" db="EMBL/GenBank/DDBJ databases">
        <title>Comparative genomic and transcriptomic foundation for Pichia pastoris.</title>
        <authorList>
            <person name="Love K.R."/>
            <person name="Shah K.A."/>
            <person name="Whittaker C.A."/>
            <person name="Wu J."/>
            <person name="Bartlett M.C."/>
            <person name="Ma D."/>
            <person name="Leeson R.L."/>
            <person name="Priest M."/>
            <person name="Young S.K."/>
            <person name="Love J.C."/>
        </authorList>
    </citation>
    <scope>NUCLEOTIDE SEQUENCE [LARGE SCALE GENOMIC DNA]</scope>
    <source>
        <strain evidence="9 10">ATCC 28485</strain>
    </source>
</reference>
<dbReference type="Pfam" id="PF06544">
    <property type="entry name" value="Prp3_C"/>
    <property type="match status" value="1"/>
</dbReference>
<feature type="region of interest" description="Disordered" evidence="6">
    <location>
        <begin position="1"/>
        <end position="44"/>
    </location>
</feature>
<dbReference type="InterPro" id="IPR010541">
    <property type="entry name" value="Prp3_C"/>
</dbReference>
<evidence type="ECO:0000259" key="8">
    <source>
        <dbReference type="Pfam" id="PF08572"/>
    </source>
</evidence>
<keyword evidence="5" id="KW-0175">Coiled coil</keyword>
<dbReference type="CDD" id="cd24162">
    <property type="entry name" value="Prp3_C"/>
    <property type="match status" value="1"/>
</dbReference>
<dbReference type="Pfam" id="PF08572">
    <property type="entry name" value="PRP3"/>
    <property type="match status" value="1"/>
</dbReference>
<keyword evidence="10" id="KW-1185">Reference proteome</keyword>
<feature type="domain" description="Pre-mRNA-splicing factor 3" evidence="8">
    <location>
        <begin position="85"/>
        <end position="297"/>
    </location>
</feature>
<comment type="subcellular location">
    <subcellularLocation>
        <location evidence="1">Nucleus</location>
    </subcellularLocation>
</comment>
<evidence type="ECO:0000256" key="3">
    <source>
        <dbReference type="ARBA" id="ARBA00023187"/>
    </source>
</evidence>
<evidence type="ECO:0000256" key="2">
    <source>
        <dbReference type="ARBA" id="ARBA00022664"/>
    </source>
</evidence>
<dbReference type="PANTHER" id="PTHR14212:SF0">
    <property type="entry name" value="U4_U6 SMALL NUCLEAR RIBONUCLEOPROTEIN PRP3"/>
    <property type="match status" value="1"/>
</dbReference>
<dbReference type="GO" id="GO:0046540">
    <property type="term" value="C:U4/U6 x U5 tri-snRNP complex"/>
    <property type="evidence" value="ECO:0007669"/>
    <property type="project" value="InterPro"/>
</dbReference>
<keyword evidence="4" id="KW-0539">Nucleus</keyword>
<dbReference type="Proteomes" id="UP000094565">
    <property type="component" value="Chromosome 1"/>
</dbReference>
<dbReference type="AlphaFoldDB" id="A0A1B2J7S8"/>
<sequence>MKRKTDDHSGNPRKSKLPPSLRDKVEAAKQKLNGTPTGKRVERTALNVELHPLLKQNVTSSIIPKDYNPVLQTKVRPGFSASQLNPYLDQTTLSKPTRPYRPLKFVEKGAYVKKADEQRERLKKLQEEQQLKSEKESLGLEPDEVLGEQYFKPIQPPSIEPWDKPLLKGNSYDNLDDVTFLDSEDENNPITIYIQHPVPIPCPWEKNDPAPPSLHLTKEEQKRLRRNERAIKHKEKQDRIKLGLDPAPPPKVKLKNLMNVLTNDAIKDPTALEAKVRAEVEERRLKHEMTNEERKLTPEQKAVKRELKKMKELDRGIYCAVFKIDRLVNPKHIYKVDINAKQNSLVGSIVSVKDTFSIVVVEGGEKSIRKYKNLLLNRIIWAENEHGKKLEGEDEKDQEEPVLEDLSSNQCLLLWEGPIPDFRFRSWSNKQFEEELEALNFLGFHQAEIYWREAKVTISQ</sequence>
<dbReference type="PANTHER" id="PTHR14212">
    <property type="entry name" value="U4/U6-ASSOCIATED RNA SPLICING FACTOR-RELATED"/>
    <property type="match status" value="1"/>
</dbReference>